<dbReference type="CDD" id="cd16936">
    <property type="entry name" value="HATPase_RsbW-like"/>
    <property type="match status" value="1"/>
</dbReference>
<dbReference type="PANTHER" id="PTHR35526">
    <property type="entry name" value="ANTI-SIGMA-F FACTOR RSBW-RELATED"/>
    <property type="match status" value="1"/>
</dbReference>
<dbReference type="Pfam" id="PF13581">
    <property type="entry name" value="HATPase_c_2"/>
    <property type="match status" value="1"/>
</dbReference>
<keyword evidence="5" id="KW-1185">Reference proteome</keyword>
<dbReference type="PANTHER" id="PTHR35526:SF3">
    <property type="entry name" value="ANTI-SIGMA-F FACTOR RSBW"/>
    <property type="match status" value="1"/>
</dbReference>
<evidence type="ECO:0000256" key="1">
    <source>
        <dbReference type="ARBA" id="ARBA00022527"/>
    </source>
</evidence>
<keyword evidence="1" id="KW-0723">Serine/threonine-protein kinase</keyword>
<evidence type="ECO:0000256" key="2">
    <source>
        <dbReference type="SAM" id="MobiDB-lite"/>
    </source>
</evidence>
<reference evidence="4" key="1">
    <citation type="submission" date="2022-06" db="EMBL/GenBank/DDBJ databases">
        <authorList>
            <person name="Ping M."/>
        </authorList>
    </citation>
    <scope>NUCLEOTIDE SEQUENCE</scope>
    <source>
        <strain evidence="4">JCM11759T</strain>
    </source>
</reference>
<keyword evidence="4" id="KW-0547">Nucleotide-binding</keyword>
<accession>A0ABY5DBM2</accession>
<evidence type="ECO:0000259" key="3">
    <source>
        <dbReference type="Pfam" id="PF13581"/>
    </source>
</evidence>
<dbReference type="InterPro" id="IPR003594">
    <property type="entry name" value="HATPase_dom"/>
</dbReference>
<evidence type="ECO:0000313" key="4">
    <source>
        <dbReference type="EMBL" id="USY21156.1"/>
    </source>
</evidence>
<dbReference type="Proteomes" id="UP001055940">
    <property type="component" value="Chromosome"/>
</dbReference>
<keyword evidence="1" id="KW-0808">Transferase</keyword>
<proteinExistence type="predicted"/>
<dbReference type="RefSeq" id="WP_254420101.1">
    <property type="nucleotide sequence ID" value="NZ_BAAAJB010000020.1"/>
</dbReference>
<protein>
    <submittedName>
        <fullName evidence="4">ATP-binding protein</fullName>
    </submittedName>
</protein>
<organism evidence="4 5">
    <name type="scientific">Nocardiopsis exhalans</name>
    <dbReference type="NCBI Taxonomy" id="163604"/>
    <lineage>
        <taxon>Bacteria</taxon>
        <taxon>Bacillati</taxon>
        <taxon>Actinomycetota</taxon>
        <taxon>Actinomycetes</taxon>
        <taxon>Streptosporangiales</taxon>
        <taxon>Nocardiopsidaceae</taxon>
        <taxon>Nocardiopsis</taxon>
    </lineage>
</organism>
<sequence>MTSLPHVRTPFHTPTAPFTGRRWPSRLYPGELAQTRWVRADLAADLHRLSGLPAETVENMVLCASEMFANACAHSRSGEDVEGRVVRTLHMPTATTIQVAIVDDGQRTDRADFQAPQTPQHTIEEWAQAERGRGLLLIGHLADRWGTRSVLDFPFCAGLGTVTWAEFTLPEAALPEAAR</sequence>
<feature type="domain" description="Histidine kinase/HSP90-like ATPase" evidence="3">
    <location>
        <begin position="29"/>
        <end position="144"/>
    </location>
</feature>
<dbReference type="GO" id="GO:0005524">
    <property type="term" value="F:ATP binding"/>
    <property type="evidence" value="ECO:0007669"/>
    <property type="project" value="UniProtKB-KW"/>
</dbReference>
<keyword evidence="1" id="KW-0418">Kinase</keyword>
<name>A0ABY5DBM2_9ACTN</name>
<dbReference type="InterPro" id="IPR036890">
    <property type="entry name" value="HATPase_C_sf"/>
</dbReference>
<gene>
    <name evidence="4" type="ORF">NE857_05815</name>
</gene>
<dbReference type="EMBL" id="CP099837">
    <property type="protein sequence ID" value="USY21156.1"/>
    <property type="molecule type" value="Genomic_DNA"/>
</dbReference>
<dbReference type="Gene3D" id="3.30.565.10">
    <property type="entry name" value="Histidine kinase-like ATPase, C-terminal domain"/>
    <property type="match status" value="1"/>
</dbReference>
<keyword evidence="4" id="KW-0067">ATP-binding</keyword>
<evidence type="ECO:0000313" key="5">
    <source>
        <dbReference type="Proteomes" id="UP001055940"/>
    </source>
</evidence>
<feature type="region of interest" description="Disordered" evidence="2">
    <location>
        <begin position="1"/>
        <end position="20"/>
    </location>
</feature>
<dbReference type="InterPro" id="IPR050267">
    <property type="entry name" value="Anti-sigma-factor_SerPK"/>
</dbReference>